<dbReference type="AlphaFoldDB" id="A0A377ZIQ0"/>
<organism evidence="1 2">
    <name type="scientific">Klebsiella pneumoniae subsp. ozaenae</name>
    <dbReference type="NCBI Taxonomy" id="574"/>
    <lineage>
        <taxon>Bacteria</taxon>
        <taxon>Pseudomonadati</taxon>
        <taxon>Pseudomonadota</taxon>
        <taxon>Gammaproteobacteria</taxon>
        <taxon>Enterobacterales</taxon>
        <taxon>Enterobacteriaceae</taxon>
        <taxon>Klebsiella/Raoultella group</taxon>
        <taxon>Klebsiella</taxon>
        <taxon>Klebsiella pneumoniae complex</taxon>
    </lineage>
</organism>
<reference evidence="1 2" key="1">
    <citation type="submission" date="2018-06" db="EMBL/GenBank/DDBJ databases">
        <authorList>
            <consortium name="Pathogen Informatics"/>
            <person name="Doyle S."/>
        </authorList>
    </citation>
    <scope>NUCLEOTIDE SEQUENCE [LARGE SCALE GENOMIC DNA]</scope>
    <source>
        <strain evidence="1 2">NCTC5050</strain>
    </source>
</reference>
<name>A0A377ZIQ0_KLEPO</name>
<sequence length="47" mass="5348">MSRYLSVLRGRLQLTAVGEIYLRAVQPAFHQIAAATQRLQVPPDQKR</sequence>
<protein>
    <submittedName>
        <fullName evidence="1">LysR family transcriptional regulator</fullName>
    </submittedName>
</protein>
<accession>A0A377ZIQ0</accession>
<dbReference type="Proteomes" id="UP000255382">
    <property type="component" value="Unassembled WGS sequence"/>
</dbReference>
<keyword evidence="2" id="KW-1185">Reference proteome</keyword>
<gene>
    <name evidence="1" type="ORF">NCTC5050_02040</name>
</gene>
<dbReference type="EMBL" id="UGLZ01000004">
    <property type="protein sequence ID" value="STU69310.1"/>
    <property type="molecule type" value="Genomic_DNA"/>
</dbReference>
<proteinExistence type="predicted"/>
<evidence type="ECO:0000313" key="1">
    <source>
        <dbReference type="EMBL" id="STU69310.1"/>
    </source>
</evidence>
<evidence type="ECO:0000313" key="2">
    <source>
        <dbReference type="Proteomes" id="UP000255382"/>
    </source>
</evidence>